<dbReference type="Proteomes" id="UP001497453">
    <property type="component" value="Chromosome 3"/>
</dbReference>
<evidence type="ECO:0000256" key="6">
    <source>
        <dbReference type="ARBA" id="ARBA00023125"/>
    </source>
</evidence>
<feature type="region of interest" description="Disordered" evidence="12">
    <location>
        <begin position="753"/>
        <end position="787"/>
    </location>
</feature>
<gene>
    <name evidence="15" type="ORF">GFSPODELE1_LOCUS4620</name>
</gene>
<evidence type="ECO:0000256" key="4">
    <source>
        <dbReference type="ARBA" id="ARBA00022806"/>
    </source>
</evidence>
<feature type="region of interest" description="Disordered" evidence="12">
    <location>
        <begin position="813"/>
        <end position="867"/>
    </location>
</feature>
<dbReference type="InterPro" id="IPR000212">
    <property type="entry name" value="DNA_helicase_UvrD/REP"/>
</dbReference>
<comment type="catalytic activity">
    <reaction evidence="10">
        <text>ATP + H2O = ADP + phosphate + H(+)</text>
        <dbReference type="Rhea" id="RHEA:13065"/>
        <dbReference type="ChEBI" id="CHEBI:15377"/>
        <dbReference type="ChEBI" id="CHEBI:15378"/>
        <dbReference type="ChEBI" id="CHEBI:30616"/>
        <dbReference type="ChEBI" id="CHEBI:43474"/>
        <dbReference type="ChEBI" id="CHEBI:456216"/>
        <dbReference type="EC" id="5.6.2.4"/>
    </reaction>
</comment>
<dbReference type="InterPro" id="IPR014016">
    <property type="entry name" value="UvrD-like_ATP-bd"/>
</dbReference>
<dbReference type="CDD" id="cd17932">
    <property type="entry name" value="DEXQc_UvrD"/>
    <property type="match status" value="1"/>
</dbReference>
<dbReference type="Gene3D" id="3.40.50.300">
    <property type="entry name" value="P-loop containing nucleotide triphosphate hydrolases"/>
    <property type="match status" value="3"/>
</dbReference>
<dbReference type="PROSITE" id="PS51217">
    <property type="entry name" value="UVRD_HELICASE_CTER"/>
    <property type="match status" value="1"/>
</dbReference>
<evidence type="ECO:0000256" key="12">
    <source>
        <dbReference type="SAM" id="MobiDB-lite"/>
    </source>
</evidence>
<reference evidence="16" key="1">
    <citation type="submission" date="2024-04" db="EMBL/GenBank/DDBJ databases">
        <authorList>
            <person name="Shaw F."/>
            <person name="Minotto A."/>
        </authorList>
    </citation>
    <scope>NUCLEOTIDE SEQUENCE [LARGE SCALE GENOMIC DNA]</scope>
</reference>
<evidence type="ECO:0000259" key="14">
    <source>
        <dbReference type="PROSITE" id="PS51217"/>
    </source>
</evidence>
<evidence type="ECO:0000256" key="3">
    <source>
        <dbReference type="ARBA" id="ARBA00022801"/>
    </source>
</evidence>
<evidence type="ECO:0000313" key="16">
    <source>
        <dbReference type="Proteomes" id="UP001497453"/>
    </source>
</evidence>
<evidence type="ECO:0000256" key="5">
    <source>
        <dbReference type="ARBA" id="ARBA00022840"/>
    </source>
</evidence>
<comment type="catalytic activity">
    <reaction evidence="8">
        <text>Couples ATP hydrolysis with the unwinding of duplex DNA by translocating in the 3'-5' direction.</text>
        <dbReference type="EC" id="5.6.2.4"/>
    </reaction>
</comment>
<keyword evidence="7" id="KW-0413">Isomerase</keyword>
<evidence type="ECO:0000259" key="13">
    <source>
        <dbReference type="PROSITE" id="PS51198"/>
    </source>
</evidence>
<feature type="compositionally biased region" description="Polar residues" evidence="12">
    <location>
        <begin position="757"/>
        <end position="787"/>
    </location>
</feature>
<dbReference type="InterPro" id="IPR013986">
    <property type="entry name" value="DExx_box_DNA_helicase_dom_sf"/>
</dbReference>
<evidence type="ECO:0000256" key="10">
    <source>
        <dbReference type="ARBA" id="ARBA00048988"/>
    </source>
</evidence>
<evidence type="ECO:0000256" key="2">
    <source>
        <dbReference type="ARBA" id="ARBA00022741"/>
    </source>
</evidence>
<evidence type="ECO:0000256" key="7">
    <source>
        <dbReference type="ARBA" id="ARBA00023235"/>
    </source>
</evidence>
<feature type="compositionally biased region" description="Polar residues" evidence="12">
    <location>
        <begin position="835"/>
        <end position="863"/>
    </location>
</feature>
<accession>A0ABP1D939</accession>
<feature type="domain" description="UvrD-like helicase C-terminal" evidence="14">
    <location>
        <begin position="307"/>
        <end position="641"/>
    </location>
</feature>
<evidence type="ECO:0000313" key="15">
    <source>
        <dbReference type="EMBL" id="CAL1703523.1"/>
    </source>
</evidence>
<keyword evidence="6" id="KW-0238">DNA-binding</keyword>
<proteinExistence type="inferred from homology"/>
<dbReference type="Gene3D" id="1.10.10.160">
    <property type="match status" value="1"/>
</dbReference>
<keyword evidence="5 11" id="KW-0067">ATP-binding</keyword>
<dbReference type="Pfam" id="PF13361">
    <property type="entry name" value="UvrD_C"/>
    <property type="match status" value="1"/>
</dbReference>
<dbReference type="EC" id="5.6.2.4" evidence="9"/>
<feature type="region of interest" description="Disordered" evidence="12">
    <location>
        <begin position="879"/>
        <end position="924"/>
    </location>
</feature>
<protein>
    <recommendedName>
        <fullName evidence="9">DNA 3'-5' helicase</fullName>
        <ecNumber evidence="9">5.6.2.4</ecNumber>
    </recommendedName>
</protein>
<feature type="compositionally biased region" description="Low complexity" evidence="12">
    <location>
        <begin position="879"/>
        <end position="911"/>
    </location>
</feature>
<evidence type="ECO:0000256" key="1">
    <source>
        <dbReference type="ARBA" id="ARBA00009922"/>
    </source>
</evidence>
<keyword evidence="2 11" id="KW-0547">Nucleotide-binding</keyword>
<comment type="similarity">
    <text evidence="1">Belongs to the helicase family. UvrD subfamily.</text>
</comment>
<dbReference type="EMBL" id="OZ037946">
    <property type="protein sequence ID" value="CAL1703523.1"/>
    <property type="molecule type" value="Genomic_DNA"/>
</dbReference>
<sequence>MQYSHLQDLNQAQLRAVEHDPNIPLQILAGPGSGKTKVLTTRIAHLISQRSIEPSSICAVTFTNKAANEMRERLSKLIGMETTSLIRMGTFHALCAMFLRRHANLVKLNGNFTVCDSDESKKIVSKLLKAHRVKLATKAITLREEAVLSLISKAKSKGHSPDDVLDMLEDPSKRRKAQKKADIGSISALIDQTIATLYRDYERTLRDNNSLDFDDLLIYGVRLFRDHRKVGKWCKHILVDEFQDTNTMQYELMQHIAAANRCVTIVGDPDQSIYGWRSAEVENLQRMRQDFPSTIQILLEHNYRSTGSILAASVAIVAQDKSRIPKTLHTQHAIGPNPTLQAFPSEYEEATFIATEIKRLLAATGDMLKWSDFAVLLRYNSLSRAIESALQQQGIPNRVLGGHKFFERSEVKDILAYMQVIDNPQFIPAFSRAVNTPSRGIGEKTISEMLTRAATLNLSPLEVAERIYDEQMPDIKPPVRRKLKSFIEPIKNLRKLANNGELPSNLIRTLLDLIHYENHLKKTQPDADSRWDNVQELINFAREFEVNESSNLQLPESPLPGERVAGENDWEDHPDEFDHNAFDEDGIAEIKPGANSKLASHRDTPLRLFLQASMLSTDVQTQDSRADNNKVTITTCHAAKGLEWPVVFVPAVEKGTFPSSRAEDVEEERRLLYVACTRAQGLLYLSHSTGRMVSGETKPQEISEFIWVVKRSTPGLFSATPPNLSREDRTLLASVLHRDAPDEAKVSQRLEEHYRTAGQTSWSSRPGGSTNRYRQPPSTSNFMPNSDAALTSTSYQAAFASAKSYQSGTDQVYPVPRAPLSPSRSSVVNAAPRQIVSNKPHSKAMSSNIAASSTAIPSTTQKSALPKQGTLASFVKPLSSSSSSSLLKPTSKSTPDQFPSTSFSAGSSSLSVPTASAPGKVAGVKRRLGMGHGAIGYSNKKYKPPT</sequence>
<dbReference type="PANTHER" id="PTHR11070">
    <property type="entry name" value="UVRD / RECB / PCRA DNA HELICASE FAMILY MEMBER"/>
    <property type="match status" value="1"/>
</dbReference>
<dbReference type="Gene3D" id="1.10.486.10">
    <property type="entry name" value="PCRA, domain 4"/>
    <property type="match status" value="1"/>
</dbReference>
<dbReference type="PROSITE" id="PS51198">
    <property type="entry name" value="UVRD_HELICASE_ATP_BIND"/>
    <property type="match status" value="1"/>
</dbReference>
<organism evidence="15 16">
    <name type="scientific">Somion occarium</name>
    <dbReference type="NCBI Taxonomy" id="3059160"/>
    <lineage>
        <taxon>Eukaryota</taxon>
        <taxon>Fungi</taxon>
        <taxon>Dikarya</taxon>
        <taxon>Basidiomycota</taxon>
        <taxon>Agaricomycotina</taxon>
        <taxon>Agaricomycetes</taxon>
        <taxon>Polyporales</taxon>
        <taxon>Cerrenaceae</taxon>
        <taxon>Somion</taxon>
    </lineage>
</organism>
<dbReference type="InterPro" id="IPR014017">
    <property type="entry name" value="DNA_helicase_UvrD-like_C"/>
</dbReference>
<evidence type="ECO:0000256" key="9">
    <source>
        <dbReference type="ARBA" id="ARBA00034808"/>
    </source>
</evidence>
<dbReference type="InterPro" id="IPR027417">
    <property type="entry name" value="P-loop_NTPase"/>
</dbReference>
<name>A0ABP1D939_9APHY</name>
<keyword evidence="3 11" id="KW-0378">Hydrolase</keyword>
<evidence type="ECO:0000256" key="8">
    <source>
        <dbReference type="ARBA" id="ARBA00034617"/>
    </source>
</evidence>
<keyword evidence="16" id="KW-1185">Reference proteome</keyword>
<dbReference type="PANTHER" id="PTHR11070:SF2">
    <property type="entry name" value="ATP-DEPENDENT DNA HELICASE SRS2"/>
    <property type="match status" value="1"/>
</dbReference>
<feature type="domain" description="UvrD-like helicase ATP-binding" evidence="13">
    <location>
        <begin position="8"/>
        <end position="306"/>
    </location>
</feature>
<evidence type="ECO:0000256" key="11">
    <source>
        <dbReference type="PROSITE-ProRule" id="PRU00560"/>
    </source>
</evidence>
<dbReference type="Pfam" id="PF00580">
    <property type="entry name" value="UvrD-helicase"/>
    <property type="match status" value="1"/>
</dbReference>
<feature type="binding site" evidence="11">
    <location>
        <begin position="29"/>
        <end position="36"/>
    </location>
    <ligand>
        <name>ATP</name>
        <dbReference type="ChEBI" id="CHEBI:30616"/>
    </ligand>
</feature>
<keyword evidence="4 11" id="KW-0347">Helicase</keyword>
<dbReference type="SUPFAM" id="SSF52540">
    <property type="entry name" value="P-loop containing nucleoside triphosphate hydrolases"/>
    <property type="match status" value="1"/>
</dbReference>